<evidence type="ECO:0000256" key="2">
    <source>
        <dbReference type="SAM" id="MobiDB-lite"/>
    </source>
</evidence>
<dbReference type="GeneID" id="20242258"/>
<dbReference type="KEGG" id="lgi:LOTGIDRAFT_172998"/>
<keyword evidence="4" id="KW-1185">Reference proteome</keyword>
<dbReference type="HOGENOM" id="CLU_2253061_0_0_1"/>
<proteinExistence type="predicted"/>
<reference evidence="3 4" key="1">
    <citation type="journal article" date="2013" name="Nature">
        <title>Insights into bilaterian evolution from three spiralian genomes.</title>
        <authorList>
            <person name="Simakov O."/>
            <person name="Marletaz F."/>
            <person name="Cho S.J."/>
            <person name="Edsinger-Gonzales E."/>
            <person name="Havlak P."/>
            <person name="Hellsten U."/>
            <person name="Kuo D.H."/>
            <person name="Larsson T."/>
            <person name="Lv J."/>
            <person name="Arendt D."/>
            <person name="Savage R."/>
            <person name="Osoegawa K."/>
            <person name="de Jong P."/>
            <person name="Grimwood J."/>
            <person name="Chapman J.A."/>
            <person name="Shapiro H."/>
            <person name="Aerts A."/>
            <person name="Otillar R.P."/>
            <person name="Terry A.Y."/>
            <person name="Boore J.L."/>
            <person name="Grigoriev I.V."/>
            <person name="Lindberg D.R."/>
            <person name="Seaver E.C."/>
            <person name="Weisblat D.A."/>
            <person name="Putnam N.H."/>
            <person name="Rokhsar D.S."/>
        </authorList>
    </citation>
    <scope>NUCLEOTIDE SEQUENCE [LARGE SCALE GENOMIC DNA]</scope>
</reference>
<feature type="compositionally biased region" description="Acidic residues" evidence="2">
    <location>
        <begin position="27"/>
        <end position="39"/>
    </location>
</feature>
<dbReference type="OMA" id="SIVDECS"/>
<feature type="region of interest" description="Disordered" evidence="2">
    <location>
        <begin position="1"/>
        <end position="39"/>
    </location>
</feature>
<evidence type="ECO:0000313" key="3">
    <source>
        <dbReference type="EMBL" id="ESP00900.1"/>
    </source>
</evidence>
<protein>
    <submittedName>
        <fullName evidence="3">Uncharacterized protein</fullName>
    </submittedName>
</protein>
<gene>
    <name evidence="3" type="ORF">LOTGIDRAFT_172998</name>
</gene>
<organism evidence="3 4">
    <name type="scientific">Lottia gigantea</name>
    <name type="common">Giant owl limpet</name>
    <dbReference type="NCBI Taxonomy" id="225164"/>
    <lineage>
        <taxon>Eukaryota</taxon>
        <taxon>Metazoa</taxon>
        <taxon>Spiralia</taxon>
        <taxon>Lophotrochozoa</taxon>
        <taxon>Mollusca</taxon>
        <taxon>Gastropoda</taxon>
        <taxon>Patellogastropoda</taxon>
        <taxon>Lottioidea</taxon>
        <taxon>Lottiidae</taxon>
        <taxon>Lottia</taxon>
    </lineage>
</organism>
<sequence>MADGDDEKSDKKDVGNGEIPQSNGIEPIEDDPSDVASIEDDCVQEYMALDQTIDHLNSVLNSMEEKNDDLYARALALIQDNKAVHEQLLQDRNQSTNSEETEKS</sequence>
<dbReference type="Pfam" id="PF03670">
    <property type="entry name" value="UPF0184"/>
    <property type="match status" value="1"/>
</dbReference>
<dbReference type="CTD" id="20242258"/>
<feature type="coiled-coil region" evidence="1">
    <location>
        <begin position="46"/>
        <end position="73"/>
    </location>
</feature>
<keyword evidence="1" id="KW-0175">Coiled coil</keyword>
<accession>V4CFU2</accession>
<evidence type="ECO:0000313" key="4">
    <source>
        <dbReference type="Proteomes" id="UP000030746"/>
    </source>
</evidence>
<dbReference type="EMBL" id="KB200639">
    <property type="protein sequence ID" value="ESP00900.1"/>
    <property type="molecule type" value="Genomic_DNA"/>
</dbReference>
<dbReference type="OrthoDB" id="10050612at2759"/>
<dbReference type="Proteomes" id="UP000030746">
    <property type="component" value="Unassembled WGS sequence"/>
</dbReference>
<dbReference type="AlphaFoldDB" id="V4CFU2"/>
<dbReference type="RefSeq" id="XP_009048436.1">
    <property type="nucleotide sequence ID" value="XM_009050188.1"/>
</dbReference>
<name>V4CFU2_LOTGI</name>
<evidence type="ECO:0000256" key="1">
    <source>
        <dbReference type="SAM" id="Coils"/>
    </source>
</evidence>